<dbReference type="EMBL" id="VTWT01000008">
    <property type="protein sequence ID" value="KAA9331263.1"/>
    <property type="molecule type" value="Genomic_DNA"/>
</dbReference>
<reference evidence="2 3" key="1">
    <citation type="submission" date="2019-09" db="EMBL/GenBank/DDBJ databases">
        <title>Genome sequence of Adhaeribacter sp. M2.</title>
        <authorList>
            <person name="Srinivasan S."/>
        </authorList>
    </citation>
    <scope>NUCLEOTIDE SEQUENCE [LARGE SCALE GENOMIC DNA]</scope>
    <source>
        <strain evidence="2 3">M2</strain>
    </source>
</reference>
<dbReference type="Pfam" id="PF04264">
    <property type="entry name" value="YceI"/>
    <property type="match status" value="1"/>
</dbReference>
<dbReference type="Proteomes" id="UP000326570">
    <property type="component" value="Unassembled WGS sequence"/>
</dbReference>
<sequence>MMELLVFGLSIQAQAQVFMGANGNISFYSKAPLEDIEAHSREMSGAIRANTRELAFSVPVNTFQFRKSLMQQHFNERYMESDKYPKATFTGKINETPDLTQPGTYPVTATGKLTIHGVPQDRTIQGTLVSDGNKLQLTSDFKVKVADHKITIPRVVFHNIAEVVDVKLDMTLNRTEE</sequence>
<evidence type="ECO:0000313" key="3">
    <source>
        <dbReference type="Proteomes" id="UP000326570"/>
    </source>
</evidence>
<name>A0A5N1IQM5_9BACT</name>
<dbReference type="AlphaFoldDB" id="A0A5N1IQM5"/>
<evidence type="ECO:0000313" key="2">
    <source>
        <dbReference type="EMBL" id="KAA9331263.1"/>
    </source>
</evidence>
<proteinExistence type="predicted"/>
<feature type="domain" description="Lipid/polyisoprenoid-binding YceI-like" evidence="1">
    <location>
        <begin position="14"/>
        <end position="173"/>
    </location>
</feature>
<accession>A0A5N1IQM5</accession>
<comment type="caution">
    <text evidence="2">The sequence shown here is derived from an EMBL/GenBank/DDBJ whole genome shotgun (WGS) entry which is preliminary data.</text>
</comment>
<dbReference type="PANTHER" id="PTHR34406">
    <property type="entry name" value="PROTEIN YCEI"/>
    <property type="match status" value="1"/>
</dbReference>
<keyword evidence="3" id="KW-1185">Reference proteome</keyword>
<gene>
    <name evidence="2" type="ORF">F0P94_14915</name>
</gene>
<organism evidence="2 3">
    <name type="scientific">Adhaeribacter soli</name>
    <dbReference type="NCBI Taxonomy" id="2607655"/>
    <lineage>
        <taxon>Bacteria</taxon>
        <taxon>Pseudomonadati</taxon>
        <taxon>Bacteroidota</taxon>
        <taxon>Cytophagia</taxon>
        <taxon>Cytophagales</taxon>
        <taxon>Hymenobacteraceae</taxon>
        <taxon>Adhaeribacter</taxon>
    </lineage>
</organism>
<dbReference type="SUPFAM" id="SSF101874">
    <property type="entry name" value="YceI-like"/>
    <property type="match status" value="1"/>
</dbReference>
<dbReference type="InterPro" id="IPR036761">
    <property type="entry name" value="TTHA0802/YceI-like_sf"/>
</dbReference>
<evidence type="ECO:0000259" key="1">
    <source>
        <dbReference type="SMART" id="SM00867"/>
    </source>
</evidence>
<dbReference type="InterPro" id="IPR007372">
    <property type="entry name" value="Lipid/polyisoprenoid-bd_YceI"/>
</dbReference>
<dbReference type="Gene3D" id="2.40.128.110">
    <property type="entry name" value="Lipid/polyisoprenoid-binding, YceI-like"/>
    <property type="match status" value="1"/>
</dbReference>
<protein>
    <submittedName>
        <fullName evidence="2">YceI family protein</fullName>
    </submittedName>
</protein>
<dbReference type="PANTHER" id="PTHR34406:SF1">
    <property type="entry name" value="PROTEIN YCEI"/>
    <property type="match status" value="1"/>
</dbReference>
<dbReference type="SMART" id="SM00867">
    <property type="entry name" value="YceI"/>
    <property type="match status" value="1"/>
</dbReference>